<dbReference type="Proteomes" id="UP000305888">
    <property type="component" value="Chromosome"/>
</dbReference>
<comment type="catalytic activity">
    <reaction evidence="1">
        <text>ATP + protein L-histidine = ADP + protein N-phospho-L-histidine.</text>
        <dbReference type="EC" id="2.7.13.3"/>
    </reaction>
</comment>
<dbReference type="EMBL" id="CP040818">
    <property type="protein sequence ID" value="QDL93720.1"/>
    <property type="molecule type" value="Genomic_DNA"/>
</dbReference>
<keyword evidence="8" id="KW-1185">Reference proteome</keyword>
<dbReference type="OrthoDB" id="9796100at2"/>
<dbReference type="Pfam" id="PF02518">
    <property type="entry name" value="HATPase_c"/>
    <property type="match status" value="1"/>
</dbReference>
<dbReference type="Pfam" id="PF00072">
    <property type="entry name" value="Response_reg"/>
    <property type="match status" value="1"/>
</dbReference>
<dbReference type="SMART" id="SM00388">
    <property type="entry name" value="HisKA"/>
    <property type="match status" value="1"/>
</dbReference>
<gene>
    <name evidence="7" type="ORF">FDP22_13580</name>
</gene>
<proteinExistence type="predicted"/>
<dbReference type="InterPro" id="IPR036097">
    <property type="entry name" value="HisK_dim/P_sf"/>
</dbReference>
<keyword evidence="3 4" id="KW-0597">Phosphoprotein</keyword>
<feature type="domain" description="Histidine kinase" evidence="5">
    <location>
        <begin position="361"/>
        <end position="584"/>
    </location>
</feature>
<dbReference type="SUPFAM" id="SSF52172">
    <property type="entry name" value="CheY-like"/>
    <property type="match status" value="1"/>
</dbReference>
<protein>
    <recommendedName>
        <fullName evidence="2">histidine kinase</fullName>
        <ecNumber evidence="2">2.7.13.3</ecNumber>
    </recommendedName>
</protein>
<dbReference type="Pfam" id="PF00512">
    <property type="entry name" value="HisKA"/>
    <property type="match status" value="1"/>
</dbReference>
<evidence type="ECO:0000313" key="8">
    <source>
        <dbReference type="Proteomes" id="UP000305888"/>
    </source>
</evidence>
<dbReference type="PRINTS" id="PR00344">
    <property type="entry name" value="BCTRLSENSOR"/>
</dbReference>
<evidence type="ECO:0000259" key="5">
    <source>
        <dbReference type="PROSITE" id="PS50109"/>
    </source>
</evidence>
<sequence length="730" mass="79530">MALISFGGGMLVVGGLSIVLRAQVGRAERRHPMAFHLLYGHVADPMALSDLSGRVLACNLEMRRLVRRADRRDIGLCLRHWGQAADGLVPGLARRAAAGKEATAVLDPGAGGYSRVRVSRLGNDLLEWRVMRTLAIDAAAAPDYRSAPFLQVSLGHGERIVRMNRRVLNPDGKVPATISELIGDPPLRPGGVHVLRGRPEESLRCLVKELPDGTRELFLFPTDPAEAHGVTPDRFLDHLPVGLARLTLSGELVFVNRAAKALLGERAVPGVSLGDLVEGLGRSIPDRLMEVSRGRRLARSEIARSRGADRDMFLQVALNRLVVEGDISVIAVISDATEMKALEAQFVQSQKMQAVGQLAGGVAHDFNNLLTAISGHCDLLLLRHEAGDSDHSDLLQVRQNANRAAALVRQLLAFSRKQTLRPKVLNMVETLSELTHLLNRLLGERVTLRIESDQDIGAVKVDERQFEQVIMNLVVNARDAMPQGGEVFISTRNLHLRHDVERDRATIPAGDYVLIEVADTGCGIPDDRRTKIFEPFYTTKRPGEGTGLGLSTAYGIVKQTGGFIFAASVPGRGSTFSIYLPVYEGEPSGETVIELPSDTGRDLTGKGTVLLVEDEAPVRSFAARALRLRGYTVLEAASGEEALEITEDMEQRIDLMVSDVVMPGIDGPTWVRQARLTRPDVKVIFVSGYAEEVFKEDGDALAGAVFLAKPFSLNDLTARVKDLIEVREPV</sequence>
<dbReference type="PROSITE" id="PS50110">
    <property type="entry name" value="RESPONSE_REGULATORY"/>
    <property type="match status" value="1"/>
</dbReference>
<dbReference type="SUPFAM" id="SSF47384">
    <property type="entry name" value="Homodimeric domain of signal transducing histidine kinase"/>
    <property type="match status" value="1"/>
</dbReference>
<dbReference type="InterPro" id="IPR001789">
    <property type="entry name" value="Sig_transdc_resp-reg_receiver"/>
</dbReference>
<dbReference type="EC" id="2.7.13.3" evidence="2"/>
<dbReference type="InterPro" id="IPR003661">
    <property type="entry name" value="HisK_dim/P_dom"/>
</dbReference>
<evidence type="ECO:0000256" key="2">
    <source>
        <dbReference type="ARBA" id="ARBA00012438"/>
    </source>
</evidence>
<dbReference type="PROSITE" id="PS50109">
    <property type="entry name" value="HIS_KIN"/>
    <property type="match status" value="1"/>
</dbReference>
<dbReference type="SUPFAM" id="SSF55874">
    <property type="entry name" value="ATPase domain of HSP90 chaperone/DNA topoisomerase II/histidine kinase"/>
    <property type="match status" value="1"/>
</dbReference>
<dbReference type="Gene3D" id="3.30.565.10">
    <property type="entry name" value="Histidine kinase-like ATPase, C-terminal domain"/>
    <property type="match status" value="1"/>
</dbReference>
<evidence type="ECO:0000256" key="1">
    <source>
        <dbReference type="ARBA" id="ARBA00000085"/>
    </source>
</evidence>
<dbReference type="InterPro" id="IPR004358">
    <property type="entry name" value="Sig_transdc_His_kin-like_C"/>
</dbReference>
<dbReference type="GO" id="GO:0000155">
    <property type="term" value="F:phosphorelay sensor kinase activity"/>
    <property type="evidence" value="ECO:0007669"/>
    <property type="project" value="InterPro"/>
</dbReference>
<organism evidence="7 8">
    <name type="scientific">Paroceanicella profunda</name>
    <dbReference type="NCBI Taxonomy" id="2579971"/>
    <lineage>
        <taxon>Bacteria</taxon>
        <taxon>Pseudomonadati</taxon>
        <taxon>Pseudomonadota</taxon>
        <taxon>Alphaproteobacteria</taxon>
        <taxon>Rhodobacterales</taxon>
        <taxon>Paracoccaceae</taxon>
        <taxon>Paroceanicella</taxon>
    </lineage>
</organism>
<dbReference type="PANTHER" id="PTHR43065">
    <property type="entry name" value="SENSOR HISTIDINE KINASE"/>
    <property type="match status" value="1"/>
</dbReference>
<dbReference type="InterPro" id="IPR000014">
    <property type="entry name" value="PAS"/>
</dbReference>
<dbReference type="CDD" id="cd00082">
    <property type="entry name" value="HisKA"/>
    <property type="match status" value="1"/>
</dbReference>
<dbReference type="AlphaFoldDB" id="A0A5B8G1H5"/>
<dbReference type="PANTHER" id="PTHR43065:SF42">
    <property type="entry name" value="TWO-COMPONENT SENSOR PPRA"/>
    <property type="match status" value="1"/>
</dbReference>
<dbReference type="InterPro" id="IPR011006">
    <property type="entry name" value="CheY-like_superfamily"/>
</dbReference>
<reference evidence="7 8" key="1">
    <citation type="submission" date="2019-06" db="EMBL/GenBank/DDBJ databases">
        <title>Genome sequence of Rhodobacteraceae bacterium D4M1.</title>
        <authorList>
            <person name="Cao J."/>
        </authorList>
    </citation>
    <scope>NUCLEOTIDE SEQUENCE [LARGE SCALE GENOMIC DNA]</scope>
    <source>
        <strain evidence="7 8">D4M1</strain>
    </source>
</reference>
<dbReference type="InterPro" id="IPR036890">
    <property type="entry name" value="HATPase_C_sf"/>
</dbReference>
<dbReference type="KEGG" id="ppru:FDP22_13580"/>
<feature type="domain" description="Response regulatory" evidence="6">
    <location>
        <begin position="608"/>
        <end position="724"/>
    </location>
</feature>
<evidence type="ECO:0000313" key="7">
    <source>
        <dbReference type="EMBL" id="QDL93720.1"/>
    </source>
</evidence>
<dbReference type="Pfam" id="PF13188">
    <property type="entry name" value="PAS_8"/>
    <property type="match status" value="1"/>
</dbReference>
<dbReference type="InterPro" id="IPR005467">
    <property type="entry name" value="His_kinase_dom"/>
</dbReference>
<dbReference type="SMART" id="SM00387">
    <property type="entry name" value="HATPase_c"/>
    <property type="match status" value="1"/>
</dbReference>
<dbReference type="FunFam" id="1.10.287.130:FF:000037">
    <property type="entry name" value="Hybrid sensor histidine kinase/response regulator"/>
    <property type="match status" value="1"/>
</dbReference>
<dbReference type="Gene3D" id="3.40.50.2300">
    <property type="match status" value="1"/>
</dbReference>
<accession>A0A5B8G1H5</accession>
<feature type="modified residue" description="4-aspartylphosphate" evidence="4">
    <location>
        <position position="659"/>
    </location>
</feature>
<evidence type="ECO:0000256" key="3">
    <source>
        <dbReference type="ARBA" id="ARBA00022553"/>
    </source>
</evidence>
<dbReference type="SMART" id="SM00448">
    <property type="entry name" value="REC"/>
    <property type="match status" value="1"/>
</dbReference>
<dbReference type="Gene3D" id="1.10.287.130">
    <property type="match status" value="1"/>
</dbReference>
<evidence type="ECO:0000256" key="4">
    <source>
        <dbReference type="PROSITE-ProRule" id="PRU00169"/>
    </source>
</evidence>
<name>A0A5B8G1H5_9RHOB</name>
<dbReference type="InterPro" id="IPR003594">
    <property type="entry name" value="HATPase_dom"/>
</dbReference>
<dbReference type="Gene3D" id="3.30.450.20">
    <property type="entry name" value="PAS domain"/>
    <property type="match status" value="1"/>
</dbReference>
<evidence type="ECO:0000259" key="6">
    <source>
        <dbReference type="PROSITE" id="PS50110"/>
    </source>
</evidence>